<sequence length="311" mass="33114">GSTLLSTFQSLLARQGEGGGAAPPGACAAPRPEGRHVVVKNVPPGHPATREGIGPGWRVGCLHPGAAGELAVTSLQQLPTKLVSPSVTLAFAHPPPLHEVLPLDRSRRVEALLPKAWAECSGGAALHAAPWEELDRWEQGPLPRMRCRARPPAREADHAACGGDSSSSGAAGQATDEGPGHVFELVVLGSLPPQSRLAEQHLQVAGPQDVLAWEVRQVWRSSTVEDAVDGGGLHERAGVYITVLYVLMAYLPSELRYDMRASRVSSTCDGIPQTSSFTTPSNAFTRSTNKTQIDHPRISAYEMIDCTMWLA</sequence>
<keyword evidence="3" id="KW-1185">Reference proteome</keyword>
<feature type="compositionally biased region" description="Low complexity" evidence="1">
    <location>
        <begin position="159"/>
        <end position="172"/>
    </location>
</feature>
<evidence type="ECO:0000313" key="2">
    <source>
        <dbReference type="EMBL" id="CAK0891761.1"/>
    </source>
</evidence>
<feature type="non-terminal residue" evidence="2">
    <location>
        <position position="1"/>
    </location>
</feature>
<feature type="region of interest" description="Disordered" evidence="1">
    <location>
        <begin position="149"/>
        <end position="176"/>
    </location>
</feature>
<evidence type="ECO:0000256" key="1">
    <source>
        <dbReference type="SAM" id="MobiDB-lite"/>
    </source>
</evidence>
<accession>A0ABN9WXV7</accession>
<gene>
    <name evidence="2" type="ORF">PCOR1329_LOCUS71609</name>
</gene>
<dbReference type="EMBL" id="CAUYUJ010019515">
    <property type="protein sequence ID" value="CAK0891761.1"/>
    <property type="molecule type" value="Genomic_DNA"/>
</dbReference>
<dbReference type="Proteomes" id="UP001189429">
    <property type="component" value="Unassembled WGS sequence"/>
</dbReference>
<proteinExistence type="predicted"/>
<protein>
    <submittedName>
        <fullName evidence="2">Uncharacterized protein</fullName>
    </submittedName>
</protein>
<reference evidence="2" key="1">
    <citation type="submission" date="2023-10" db="EMBL/GenBank/DDBJ databases">
        <authorList>
            <person name="Chen Y."/>
            <person name="Shah S."/>
            <person name="Dougan E. K."/>
            <person name="Thang M."/>
            <person name="Chan C."/>
        </authorList>
    </citation>
    <scope>NUCLEOTIDE SEQUENCE [LARGE SCALE GENOMIC DNA]</scope>
</reference>
<organism evidence="2 3">
    <name type="scientific">Prorocentrum cordatum</name>
    <dbReference type="NCBI Taxonomy" id="2364126"/>
    <lineage>
        <taxon>Eukaryota</taxon>
        <taxon>Sar</taxon>
        <taxon>Alveolata</taxon>
        <taxon>Dinophyceae</taxon>
        <taxon>Prorocentrales</taxon>
        <taxon>Prorocentraceae</taxon>
        <taxon>Prorocentrum</taxon>
    </lineage>
</organism>
<comment type="caution">
    <text evidence="2">The sequence shown here is derived from an EMBL/GenBank/DDBJ whole genome shotgun (WGS) entry which is preliminary data.</text>
</comment>
<name>A0ABN9WXV7_9DINO</name>
<evidence type="ECO:0000313" key="3">
    <source>
        <dbReference type="Proteomes" id="UP001189429"/>
    </source>
</evidence>